<dbReference type="EnsemblMetazoa" id="HelroT184624">
    <property type="protein sequence ID" value="HelroP184624"/>
    <property type="gene ID" value="HelroG184624"/>
</dbReference>
<dbReference type="CTD" id="20209719"/>
<organism evidence="2 3">
    <name type="scientific">Helobdella robusta</name>
    <name type="common">Californian leech</name>
    <dbReference type="NCBI Taxonomy" id="6412"/>
    <lineage>
        <taxon>Eukaryota</taxon>
        <taxon>Metazoa</taxon>
        <taxon>Spiralia</taxon>
        <taxon>Lophotrochozoa</taxon>
        <taxon>Annelida</taxon>
        <taxon>Clitellata</taxon>
        <taxon>Hirudinea</taxon>
        <taxon>Rhynchobdellida</taxon>
        <taxon>Glossiphoniidae</taxon>
        <taxon>Helobdella</taxon>
    </lineage>
</organism>
<reference evidence="2" key="3">
    <citation type="submission" date="2015-06" db="UniProtKB">
        <authorList>
            <consortium name="EnsemblMetazoa"/>
        </authorList>
    </citation>
    <scope>IDENTIFICATION</scope>
</reference>
<dbReference type="EMBL" id="AMQM01011075">
    <property type="status" value="NOT_ANNOTATED_CDS"/>
    <property type="molecule type" value="Genomic_DNA"/>
</dbReference>
<reference evidence="1 3" key="2">
    <citation type="journal article" date="2013" name="Nature">
        <title>Insights into bilaterian evolution from three spiralian genomes.</title>
        <authorList>
            <person name="Simakov O."/>
            <person name="Marletaz F."/>
            <person name="Cho S.J."/>
            <person name="Edsinger-Gonzales E."/>
            <person name="Havlak P."/>
            <person name="Hellsten U."/>
            <person name="Kuo D.H."/>
            <person name="Larsson T."/>
            <person name="Lv J."/>
            <person name="Arendt D."/>
            <person name="Savage R."/>
            <person name="Osoegawa K."/>
            <person name="de Jong P."/>
            <person name="Grimwood J."/>
            <person name="Chapman J.A."/>
            <person name="Shapiro H."/>
            <person name="Aerts A."/>
            <person name="Otillar R.P."/>
            <person name="Terry A.Y."/>
            <person name="Boore J.L."/>
            <person name="Grigoriev I.V."/>
            <person name="Lindberg D.R."/>
            <person name="Seaver E.C."/>
            <person name="Weisblat D.A."/>
            <person name="Putnam N.H."/>
            <person name="Rokhsar D.S."/>
        </authorList>
    </citation>
    <scope>NUCLEOTIDE SEQUENCE</scope>
</reference>
<dbReference type="HOGENOM" id="CLU_2256730_0_0_1"/>
<dbReference type="Proteomes" id="UP000015101">
    <property type="component" value="Unassembled WGS sequence"/>
</dbReference>
<dbReference type="RefSeq" id="XP_009013628.1">
    <property type="nucleotide sequence ID" value="XM_009015380.1"/>
</dbReference>
<dbReference type="GeneID" id="20209719"/>
<protein>
    <submittedName>
        <fullName evidence="1 2">Uncharacterized protein</fullName>
    </submittedName>
</protein>
<reference evidence="3" key="1">
    <citation type="submission" date="2012-12" db="EMBL/GenBank/DDBJ databases">
        <authorList>
            <person name="Hellsten U."/>
            <person name="Grimwood J."/>
            <person name="Chapman J.A."/>
            <person name="Shapiro H."/>
            <person name="Aerts A."/>
            <person name="Otillar R.P."/>
            <person name="Terry A.Y."/>
            <person name="Boore J.L."/>
            <person name="Simakov O."/>
            <person name="Marletaz F."/>
            <person name="Cho S.-J."/>
            <person name="Edsinger-Gonzales E."/>
            <person name="Havlak P."/>
            <person name="Kuo D.-H."/>
            <person name="Larsson T."/>
            <person name="Lv J."/>
            <person name="Arendt D."/>
            <person name="Savage R."/>
            <person name="Osoegawa K."/>
            <person name="de Jong P."/>
            <person name="Lindberg D.R."/>
            <person name="Seaver E.C."/>
            <person name="Weisblat D.A."/>
            <person name="Putnam N.H."/>
            <person name="Grigoriev I.V."/>
            <person name="Rokhsar D.S."/>
        </authorList>
    </citation>
    <scope>NUCLEOTIDE SEQUENCE</scope>
</reference>
<gene>
    <name evidence="2" type="primary">20209719</name>
    <name evidence="1" type="ORF">HELRODRAFT_184624</name>
</gene>
<accession>T1FLM0</accession>
<keyword evidence="3" id="KW-1185">Reference proteome</keyword>
<dbReference type="AlphaFoldDB" id="T1FLM0"/>
<evidence type="ECO:0000313" key="2">
    <source>
        <dbReference type="EnsemblMetazoa" id="HelroP184624"/>
    </source>
</evidence>
<evidence type="ECO:0000313" key="1">
    <source>
        <dbReference type="EMBL" id="ESO08274.1"/>
    </source>
</evidence>
<dbReference type="KEGG" id="hro:HELRODRAFT_184624"/>
<dbReference type="EMBL" id="KB096096">
    <property type="protein sequence ID" value="ESO08274.1"/>
    <property type="molecule type" value="Genomic_DNA"/>
</dbReference>
<sequence>FTNASINQQQHRILIKEINNLSIRRYDNKNFAKNINNNLNNNINNNINNKPQKPIWSTIQLPFSNLTNAVVGNLKSSTRYAFILAARSYSEYLLFSDLVLETTK</sequence>
<proteinExistence type="predicted"/>
<evidence type="ECO:0000313" key="3">
    <source>
        <dbReference type="Proteomes" id="UP000015101"/>
    </source>
</evidence>
<dbReference type="InParanoid" id="T1FLM0"/>
<name>T1FLM0_HELRO</name>